<keyword evidence="8" id="KW-0342">GTP-binding</keyword>
<feature type="chain" id="PRO_5010979937" description="phosphoenolpyruvate carboxykinase (GTP)" evidence="11">
    <location>
        <begin position="21"/>
        <end position="642"/>
    </location>
</feature>
<evidence type="ECO:0000256" key="8">
    <source>
        <dbReference type="ARBA" id="ARBA00023134"/>
    </source>
</evidence>
<dbReference type="EMBL" id="KB096134">
    <property type="protein sequence ID" value="ESO08189.1"/>
    <property type="molecule type" value="Genomic_DNA"/>
</dbReference>
<keyword evidence="7" id="KW-0210">Decarboxylase</keyword>
<evidence type="ECO:0000256" key="2">
    <source>
        <dbReference type="ARBA" id="ARBA00005796"/>
    </source>
</evidence>
<comment type="cofactor">
    <cofactor evidence="1">
        <name>Mn(2+)</name>
        <dbReference type="ChEBI" id="CHEBI:29035"/>
    </cofactor>
</comment>
<dbReference type="Proteomes" id="UP000015101">
    <property type="component" value="Unassembled WGS sequence"/>
</dbReference>
<dbReference type="GO" id="GO:0005525">
    <property type="term" value="F:GTP binding"/>
    <property type="evidence" value="ECO:0007669"/>
    <property type="project" value="UniProtKB-KW"/>
</dbReference>
<dbReference type="GO" id="GO:0004613">
    <property type="term" value="F:phosphoenolpyruvate carboxykinase (GTP) activity"/>
    <property type="evidence" value="ECO:0000318"/>
    <property type="project" value="GO_Central"/>
</dbReference>
<evidence type="ECO:0000256" key="10">
    <source>
        <dbReference type="ARBA" id="ARBA00023239"/>
    </source>
</evidence>
<dbReference type="PIRSF" id="PIRSF001348">
    <property type="entry name" value="PEP_carboxykinase_GTP"/>
    <property type="match status" value="1"/>
</dbReference>
<dbReference type="EnsemblMetazoa" id="HelroT156671">
    <property type="protein sequence ID" value="HelroP156671"/>
    <property type="gene ID" value="HelroG156671"/>
</dbReference>
<keyword evidence="9" id="KW-0464">Manganese</keyword>
<evidence type="ECO:0000256" key="11">
    <source>
        <dbReference type="SAM" id="SignalP"/>
    </source>
</evidence>
<keyword evidence="6" id="KW-0547">Nucleotide-binding</keyword>
<evidence type="ECO:0000256" key="1">
    <source>
        <dbReference type="ARBA" id="ARBA00001936"/>
    </source>
</evidence>
<dbReference type="GO" id="GO:0071333">
    <property type="term" value="P:cellular response to glucose stimulus"/>
    <property type="evidence" value="ECO:0000318"/>
    <property type="project" value="GO_Central"/>
</dbReference>
<dbReference type="FunFam" id="3.40.449.10:FF:000003">
    <property type="entry name" value="Phosphoenolpyruvate carboxykinase, cytosolic [GTP]"/>
    <property type="match status" value="1"/>
</dbReference>
<dbReference type="EMBL" id="AMQM01003432">
    <property type="status" value="NOT_ANNOTATED_CDS"/>
    <property type="molecule type" value="Genomic_DNA"/>
</dbReference>
<dbReference type="PANTHER" id="PTHR11561:SF0">
    <property type="entry name" value="PHOSPHOENOLPYRUVATE CARBOXYKINASE [GTP]-RELATED"/>
    <property type="match status" value="1"/>
</dbReference>
<dbReference type="GO" id="GO:0006107">
    <property type="term" value="P:oxaloacetate metabolic process"/>
    <property type="evidence" value="ECO:0000318"/>
    <property type="project" value="GO_Central"/>
</dbReference>
<evidence type="ECO:0000313" key="14">
    <source>
        <dbReference type="EMBL" id="ESO08189.1"/>
    </source>
</evidence>
<dbReference type="Pfam" id="PF00821">
    <property type="entry name" value="PEPCK_GTP"/>
    <property type="match status" value="1"/>
</dbReference>
<dbReference type="Gene3D" id="3.40.449.10">
    <property type="entry name" value="Phosphoenolpyruvate Carboxykinase, domain 1"/>
    <property type="match status" value="1"/>
</dbReference>
<reference evidence="16" key="1">
    <citation type="submission" date="2012-12" db="EMBL/GenBank/DDBJ databases">
        <authorList>
            <person name="Hellsten U."/>
            <person name="Grimwood J."/>
            <person name="Chapman J.A."/>
            <person name="Shapiro H."/>
            <person name="Aerts A."/>
            <person name="Otillar R.P."/>
            <person name="Terry A.Y."/>
            <person name="Boore J.L."/>
            <person name="Simakov O."/>
            <person name="Marletaz F."/>
            <person name="Cho S.-J."/>
            <person name="Edsinger-Gonzales E."/>
            <person name="Havlak P."/>
            <person name="Kuo D.-H."/>
            <person name="Larsson T."/>
            <person name="Lv J."/>
            <person name="Arendt D."/>
            <person name="Savage R."/>
            <person name="Osoegawa K."/>
            <person name="de Jong P."/>
            <person name="Lindberg D.R."/>
            <person name="Seaver E.C."/>
            <person name="Weisblat D.A."/>
            <person name="Putnam N.H."/>
            <person name="Grigoriev I.V."/>
            <person name="Rokhsar D.S."/>
        </authorList>
    </citation>
    <scope>NUCLEOTIDE SEQUENCE</scope>
</reference>
<dbReference type="NCBIfam" id="NF003253">
    <property type="entry name" value="PRK04210.1"/>
    <property type="match status" value="1"/>
</dbReference>
<dbReference type="HAMAP" id="MF_00452">
    <property type="entry name" value="PEPCK_GTP"/>
    <property type="match status" value="1"/>
</dbReference>
<keyword evidence="11" id="KW-0732">Signal</keyword>
<protein>
    <recommendedName>
        <fullName evidence="4">phosphoenolpyruvate carboxykinase (GTP)</fullName>
        <ecNumber evidence="4">4.1.1.32</ecNumber>
    </recommendedName>
</protein>
<keyword evidence="5" id="KW-0479">Metal-binding</keyword>
<evidence type="ECO:0000256" key="9">
    <source>
        <dbReference type="ARBA" id="ARBA00023211"/>
    </source>
</evidence>
<dbReference type="CTD" id="20197598"/>
<evidence type="ECO:0000313" key="16">
    <source>
        <dbReference type="Proteomes" id="UP000015101"/>
    </source>
</evidence>
<comment type="similarity">
    <text evidence="2">Belongs to the phosphoenolpyruvate carboxykinase [GTP] family.</text>
</comment>
<keyword evidence="10" id="KW-0456">Lyase</keyword>
<dbReference type="InParanoid" id="T1ELZ8"/>
<dbReference type="SUPFAM" id="SSF53795">
    <property type="entry name" value="PEP carboxykinase-like"/>
    <property type="match status" value="1"/>
</dbReference>
<evidence type="ECO:0000256" key="3">
    <source>
        <dbReference type="ARBA" id="ARBA00011245"/>
    </source>
</evidence>
<evidence type="ECO:0000259" key="12">
    <source>
        <dbReference type="Pfam" id="PF00821"/>
    </source>
</evidence>
<proteinExistence type="inferred from homology"/>
<dbReference type="AlphaFoldDB" id="T1ELZ8"/>
<dbReference type="STRING" id="6412.T1ELZ8"/>
<keyword evidence="16" id="KW-1185">Reference proteome</keyword>
<dbReference type="PANTHER" id="PTHR11561">
    <property type="entry name" value="PHOSPHOENOLPYRUVATE CARBOXYKINASE"/>
    <property type="match status" value="1"/>
</dbReference>
<dbReference type="GO" id="GO:0006094">
    <property type="term" value="P:gluconeogenesis"/>
    <property type="evidence" value="ECO:0000318"/>
    <property type="project" value="GO_Central"/>
</dbReference>
<dbReference type="SUPFAM" id="SSF68923">
    <property type="entry name" value="PEP carboxykinase N-terminal domain"/>
    <property type="match status" value="1"/>
</dbReference>
<evidence type="ECO:0000256" key="5">
    <source>
        <dbReference type="ARBA" id="ARBA00022723"/>
    </source>
</evidence>
<dbReference type="InterPro" id="IPR035077">
    <property type="entry name" value="PEP_carboxykinase_GTP_C"/>
</dbReference>
<dbReference type="EC" id="4.1.1.32" evidence="4"/>
<evidence type="ECO:0000313" key="15">
    <source>
        <dbReference type="EnsemblMetazoa" id="HelroP156671"/>
    </source>
</evidence>
<evidence type="ECO:0000256" key="4">
    <source>
        <dbReference type="ARBA" id="ARBA00012306"/>
    </source>
</evidence>
<name>T1ELZ8_HELRO</name>
<dbReference type="eggNOG" id="KOG3749">
    <property type="taxonomic scope" value="Eukaryota"/>
</dbReference>
<accession>T1ELZ8</accession>
<dbReference type="Gene3D" id="2.170.8.10">
    <property type="entry name" value="Phosphoenolpyruvate Carboxykinase, domain 2"/>
    <property type="match status" value="1"/>
</dbReference>
<feature type="domain" description="Phosphoenolpyruvate carboxykinase GTP-utilising N-terminal" evidence="13">
    <location>
        <begin position="27"/>
        <end position="255"/>
    </location>
</feature>
<dbReference type="InterPro" id="IPR035078">
    <property type="entry name" value="PEP_carboxykinase_GTP_N"/>
</dbReference>
<comment type="subunit">
    <text evidence="3">Monomer.</text>
</comment>
<evidence type="ECO:0000256" key="6">
    <source>
        <dbReference type="ARBA" id="ARBA00022741"/>
    </source>
</evidence>
<evidence type="ECO:0000259" key="13">
    <source>
        <dbReference type="Pfam" id="PF17297"/>
    </source>
</evidence>
<dbReference type="GO" id="GO:0033993">
    <property type="term" value="P:response to lipid"/>
    <property type="evidence" value="ECO:0000318"/>
    <property type="project" value="GO_Central"/>
</dbReference>
<dbReference type="InterPro" id="IPR008209">
    <property type="entry name" value="PEP_carboxykinase_GTP"/>
</dbReference>
<dbReference type="GeneID" id="20197598"/>
<dbReference type="RefSeq" id="XP_009013978.1">
    <property type="nucleotide sequence ID" value="XM_009015730.1"/>
</dbReference>
<organism evidence="15 16">
    <name type="scientific">Helobdella robusta</name>
    <name type="common">Californian leech</name>
    <dbReference type="NCBI Taxonomy" id="6412"/>
    <lineage>
        <taxon>Eukaryota</taxon>
        <taxon>Metazoa</taxon>
        <taxon>Spiralia</taxon>
        <taxon>Lophotrochozoa</taxon>
        <taxon>Annelida</taxon>
        <taxon>Clitellata</taxon>
        <taxon>Hirudinea</taxon>
        <taxon>Rhynchobdellida</taxon>
        <taxon>Glossiphoniidae</taxon>
        <taxon>Helobdella</taxon>
    </lineage>
</organism>
<dbReference type="Pfam" id="PF17297">
    <property type="entry name" value="PEPCK_N"/>
    <property type="match status" value="1"/>
</dbReference>
<reference evidence="14 16" key="2">
    <citation type="journal article" date="2013" name="Nature">
        <title>Insights into bilaterian evolution from three spiralian genomes.</title>
        <authorList>
            <person name="Simakov O."/>
            <person name="Marletaz F."/>
            <person name="Cho S.J."/>
            <person name="Edsinger-Gonzales E."/>
            <person name="Havlak P."/>
            <person name="Hellsten U."/>
            <person name="Kuo D.H."/>
            <person name="Larsson T."/>
            <person name="Lv J."/>
            <person name="Arendt D."/>
            <person name="Savage R."/>
            <person name="Osoegawa K."/>
            <person name="de Jong P."/>
            <person name="Grimwood J."/>
            <person name="Chapman J.A."/>
            <person name="Shapiro H."/>
            <person name="Aerts A."/>
            <person name="Otillar R.P."/>
            <person name="Terry A.Y."/>
            <person name="Boore J.L."/>
            <person name="Grigoriev I.V."/>
            <person name="Lindberg D.R."/>
            <person name="Seaver E.C."/>
            <person name="Weisblat D.A."/>
            <person name="Putnam N.H."/>
            <person name="Rokhsar D.S."/>
        </authorList>
    </citation>
    <scope>NUCLEOTIDE SEQUENCE</scope>
</reference>
<dbReference type="OMA" id="ECKPSNV"/>
<dbReference type="InterPro" id="IPR013035">
    <property type="entry name" value="PEP_carboxykinase_C"/>
</dbReference>
<dbReference type="GO" id="GO:0030145">
    <property type="term" value="F:manganese ion binding"/>
    <property type="evidence" value="ECO:0000318"/>
    <property type="project" value="GO_Central"/>
</dbReference>
<dbReference type="HOGENOM" id="CLU_028872_1_1_1"/>
<sequence length="642" mass="72196">MLLLLLLLLILLLLMLRISKLPEKVVDYVDKCASICQPETVHVCDGSQKDQVHIFKLMRRQGVVRPLIKYDNCWAARSDPQDVARIEHKTVTVSTNKRMSVPIPVDGHKGSLGNWMSMKDMEIAFKNRFPGCMRGRTMYVIPFCMGPYGSPMSRIGIQLTDSPYIVASTYIMLRVGSQALEALGNGEFTKCLHSVGDPLPSHRKTVNNWPCNPEKTLVAHIPENNEIISFGSAYGGNAMLGKKCLGLRLGSVWARDEGWLAENMMIVGVTNPEGQKRYIAAAFPGSCGKTNLSMLQPTLPGYKVECVGDDIAWMWFDDEGQMRAINPQAGFFAVAPGTSNKTNPNAIKTIIRNTLFTNIAETIDGGFYWEGLEDEISPEAIITSWTGEKWHRNSNKLAAHSNARYCVSYKESPILDPNWEKPEGVPIDAILFGGRRPDGVPLVVESLDWKHGVLLGASIKTEPTPASEMKGPMLHDPFSMRPFLGYNFGNYLDYWFGLEKSTTSARPGGSKTPALRRLPRLFNVNFFRKDPADGSYLWPGYGENFRVLDWVCRRLEGPPDAPGAKKTSIGYLPELEHFETRGLDDKTIANLPRMLTVDRDFWLQEAKELQYFFHTQLNYDVPSELIRQLTAQEQRLYYEPMP</sequence>
<dbReference type="KEGG" id="hro:HELRODRAFT_156671"/>
<dbReference type="Gene3D" id="3.90.228.20">
    <property type="match status" value="1"/>
</dbReference>
<evidence type="ECO:0000256" key="7">
    <source>
        <dbReference type="ARBA" id="ARBA00022793"/>
    </source>
</evidence>
<dbReference type="GO" id="GO:0046327">
    <property type="term" value="P:glycerol biosynthetic process from pyruvate"/>
    <property type="evidence" value="ECO:0000318"/>
    <property type="project" value="GO_Central"/>
</dbReference>
<dbReference type="OrthoDB" id="5841594at2759"/>
<dbReference type="GO" id="GO:0019543">
    <property type="term" value="P:propionate catabolic process"/>
    <property type="evidence" value="ECO:0000318"/>
    <property type="project" value="GO_Central"/>
</dbReference>
<feature type="domain" description="Phosphoenolpyruvate carboxykinase C-terminal P-loop" evidence="12">
    <location>
        <begin position="259"/>
        <end position="635"/>
    </location>
</feature>
<dbReference type="InterPro" id="IPR008210">
    <property type="entry name" value="PEP_carboxykinase_N"/>
</dbReference>
<reference evidence="15" key="3">
    <citation type="submission" date="2015-06" db="UniProtKB">
        <authorList>
            <consortium name="EnsemblMetazoa"/>
        </authorList>
    </citation>
    <scope>IDENTIFICATION</scope>
</reference>
<feature type="signal peptide" evidence="11">
    <location>
        <begin position="1"/>
        <end position="20"/>
    </location>
</feature>
<gene>
    <name evidence="15" type="primary">20197598</name>
    <name evidence="14" type="ORF">HELRODRAFT_156671</name>
</gene>
<dbReference type="CDD" id="cd00819">
    <property type="entry name" value="PEPCK_GTP"/>
    <property type="match status" value="1"/>
</dbReference>
<dbReference type="GO" id="GO:0042594">
    <property type="term" value="P:response to starvation"/>
    <property type="evidence" value="ECO:0000318"/>
    <property type="project" value="GO_Central"/>
</dbReference>